<feature type="compositionally biased region" description="Pro residues" evidence="4">
    <location>
        <begin position="48"/>
        <end position="57"/>
    </location>
</feature>
<dbReference type="GO" id="GO:0042026">
    <property type="term" value="P:protein refolding"/>
    <property type="evidence" value="ECO:0007669"/>
    <property type="project" value="TreeGrafter"/>
</dbReference>
<dbReference type="OrthoDB" id="1431247at2759"/>
<comment type="similarity">
    <text evidence="2 3">Belongs to the small heat shock protein (HSP20) family.</text>
</comment>
<proteinExistence type="inferred from homology"/>
<gene>
    <name evidence="6" type="ORF">TCLT_LOCUS10807</name>
</gene>
<keyword evidence="1" id="KW-0346">Stress response</keyword>
<dbReference type="OMA" id="MQYFNYP"/>
<dbReference type="EMBL" id="UYYF01005381">
    <property type="protein sequence ID" value="VDN08525.1"/>
    <property type="molecule type" value="Genomic_DNA"/>
</dbReference>
<dbReference type="STRING" id="103827.A0A0N5DCA6"/>
<dbReference type="Pfam" id="PF00011">
    <property type="entry name" value="HSP20"/>
    <property type="match status" value="1"/>
</dbReference>
<evidence type="ECO:0000313" key="6">
    <source>
        <dbReference type="EMBL" id="VDN08525.1"/>
    </source>
</evidence>
<dbReference type="Proteomes" id="UP000276776">
    <property type="component" value="Unassembled WGS sequence"/>
</dbReference>
<dbReference type="AlphaFoldDB" id="A0A0N5DCA6"/>
<feature type="domain" description="SHSP" evidence="5">
    <location>
        <begin position="131"/>
        <end position="240"/>
    </location>
</feature>
<dbReference type="GO" id="GO:0009408">
    <property type="term" value="P:response to heat"/>
    <property type="evidence" value="ECO:0007669"/>
    <property type="project" value="TreeGrafter"/>
</dbReference>
<evidence type="ECO:0000259" key="5">
    <source>
        <dbReference type="PROSITE" id="PS01031"/>
    </source>
</evidence>
<organism evidence="8">
    <name type="scientific">Thelazia callipaeda</name>
    <name type="common">Oriental eyeworm</name>
    <name type="synonym">Parasitic nematode</name>
    <dbReference type="NCBI Taxonomy" id="103827"/>
    <lineage>
        <taxon>Eukaryota</taxon>
        <taxon>Metazoa</taxon>
        <taxon>Ecdysozoa</taxon>
        <taxon>Nematoda</taxon>
        <taxon>Chromadorea</taxon>
        <taxon>Rhabditida</taxon>
        <taxon>Spirurina</taxon>
        <taxon>Spiruromorpha</taxon>
        <taxon>Thelazioidea</taxon>
        <taxon>Thelaziidae</taxon>
        <taxon>Thelazia</taxon>
    </lineage>
</organism>
<dbReference type="Gene3D" id="2.60.40.790">
    <property type="match status" value="1"/>
</dbReference>
<feature type="region of interest" description="Disordered" evidence="4">
    <location>
        <begin position="1"/>
        <end position="85"/>
    </location>
</feature>
<feature type="compositionally biased region" description="Low complexity" evidence="4">
    <location>
        <begin position="14"/>
        <end position="33"/>
    </location>
</feature>
<dbReference type="GO" id="GO:0005634">
    <property type="term" value="C:nucleus"/>
    <property type="evidence" value="ECO:0007669"/>
    <property type="project" value="TreeGrafter"/>
</dbReference>
<dbReference type="GO" id="GO:0051082">
    <property type="term" value="F:unfolded protein binding"/>
    <property type="evidence" value="ECO:0007669"/>
    <property type="project" value="TreeGrafter"/>
</dbReference>
<reference evidence="8" key="1">
    <citation type="submission" date="2017-02" db="UniProtKB">
        <authorList>
            <consortium name="WormBaseParasite"/>
        </authorList>
    </citation>
    <scope>IDENTIFICATION</scope>
</reference>
<dbReference type="GO" id="GO:0005737">
    <property type="term" value="C:cytoplasm"/>
    <property type="evidence" value="ECO:0007669"/>
    <property type="project" value="TreeGrafter"/>
</dbReference>
<feature type="compositionally biased region" description="Low complexity" evidence="4">
    <location>
        <begin position="66"/>
        <end position="83"/>
    </location>
</feature>
<name>A0A0N5DCA6_THECL</name>
<reference evidence="6 7" key="2">
    <citation type="submission" date="2018-11" db="EMBL/GenBank/DDBJ databases">
        <authorList>
            <consortium name="Pathogen Informatics"/>
        </authorList>
    </citation>
    <scope>NUCLEOTIDE SEQUENCE [LARGE SCALE GENOMIC DNA]</scope>
</reference>
<dbReference type="PANTHER" id="PTHR45640:SF13">
    <property type="entry name" value="HEAT SHOCK PROTEIN 22-RELATED"/>
    <property type="match status" value="1"/>
</dbReference>
<dbReference type="InterPro" id="IPR002068">
    <property type="entry name" value="A-crystallin/Hsp20_dom"/>
</dbReference>
<keyword evidence="7" id="KW-1185">Reference proteome</keyword>
<accession>A0A0N5DCA6</accession>
<evidence type="ECO:0000313" key="8">
    <source>
        <dbReference type="WBParaSite" id="TCLT_0001082501-mRNA-1"/>
    </source>
</evidence>
<dbReference type="InterPro" id="IPR001436">
    <property type="entry name" value="Alpha-crystallin/sHSP_animal"/>
</dbReference>
<evidence type="ECO:0000256" key="1">
    <source>
        <dbReference type="ARBA" id="ARBA00023016"/>
    </source>
</evidence>
<sequence length="336" mass="37683">MFINGKSKSNNGLTKSSASSPSTCSSTFASTCTHHLGPENASSLRTYPLPPPQPPPRNNRSILKQSPVSSNGSPSSTSEDTSGYDSLNTNVRFSMTPAGKFFTQFFSDAMQYFNHPMHNVIWSEEPPTTCMSGNNIITQEKIINSDDKFSVEIDVSVFLLEELSITYDYNQREIHIEGCQKKRDDGFDSVERSFKCKYDIADDVEEESLAAYLTPEGFLTVQARKKSTKKDSRRIPIQAVSYVPDLSHQTATNITTNQCAKFSGTGKTKISPPVPPKPKFLSKQLVSEYRENPEVNKEFENVKKPAKKETEVLDIKHLQQPKNEPKPNKEYLNIFC</sequence>
<feature type="compositionally biased region" description="Polar residues" evidence="4">
    <location>
        <begin position="1"/>
        <end position="13"/>
    </location>
</feature>
<evidence type="ECO:0000256" key="4">
    <source>
        <dbReference type="SAM" id="MobiDB-lite"/>
    </source>
</evidence>
<protein>
    <submittedName>
        <fullName evidence="8">SHSP domain-containing protein</fullName>
    </submittedName>
</protein>
<dbReference type="InterPro" id="IPR008978">
    <property type="entry name" value="HSP20-like_chaperone"/>
</dbReference>
<dbReference type="SUPFAM" id="SSF49764">
    <property type="entry name" value="HSP20-like chaperones"/>
    <property type="match status" value="1"/>
</dbReference>
<dbReference type="WBParaSite" id="TCLT_0001082501-mRNA-1">
    <property type="protein sequence ID" value="TCLT_0001082501-mRNA-1"/>
    <property type="gene ID" value="TCLT_0001082501"/>
</dbReference>
<dbReference type="PANTHER" id="PTHR45640">
    <property type="entry name" value="HEAT SHOCK PROTEIN HSP-12.2-RELATED"/>
    <property type="match status" value="1"/>
</dbReference>
<dbReference type="PROSITE" id="PS01031">
    <property type="entry name" value="SHSP"/>
    <property type="match status" value="1"/>
</dbReference>
<evidence type="ECO:0000313" key="7">
    <source>
        <dbReference type="Proteomes" id="UP000276776"/>
    </source>
</evidence>
<evidence type="ECO:0000256" key="3">
    <source>
        <dbReference type="RuleBase" id="RU003616"/>
    </source>
</evidence>
<dbReference type="CDD" id="cd06526">
    <property type="entry name" value="metazoan_ACD"/>
    <property type="match status" value="1"/>
</dbReference>
<evidence type="ECO:0000256" key="2">
    <source>
        <dbReference type="PROSITE-ProRule" id="PRU00285"/>
    </source>
</evidence>